<evidence type="ECO:0000256" key="3">
    <source>
        <dbReference type="ARBA" id="ARBA00023274"/>
    </source>
</evidence>
<dbReference type="Pfam" id="PF00177">
    <property type="entry name" value="Ribosomal_S7"/>
    <property type="match status" value="1"/>
</dbReference>
<dbReference type="InterPro" id="IPR023798">
    <property type="entry name" value="Ribosomal_uS7_dom"/>
</dbReference>
<evidence type="ECO:0000256" key="2">
    <source>
        <dbReference type="ARBA" id="ARBA00022980"/>
    </source>
</evidence>
<feature type="domain" description="Small ribosomal subunit protein uS7" evidence="5">
    <location>
        <begin position="164"/>
        <end position="224"/>
    </location>
</feature>
<sequence length="228" mass="24318">MAAVPAARRVLTRQLRTPLAFARPSSHFAALDAAVQANSPAGSPSAPRGPLLGHQTGRHSPIASTSSTLPPSITHTSAVAPADASLAGTPPLTPSPDAAPAKIPDPAKHDPDTELLGYLARLVMRDGKLLRAYKHINLMLNEIQLATNAPPVPALKKALESALTDKQRTRQAWKWIVDASDKRSADKEHEFGRRLALEVLAVLAGQSEAIKNYMSTHQQAVVNRANAR</sequence>
<comment type="caution">
    <text evidence="6">The sequence shown here is derived from an EMBL/GenBank/DDBJ whole genome shotgun (WGS) entry which is preliminary data.</text>
</comment>
<dbReference type="OrthoDB" id="9972728at2759"/>
<evidence type="ECO:0000256" key="1">
    <source>
        <dbReference type="ARBA" id="ARBA00007151"/>
    </source>
</evidence>
<dbReference type="Proteomes" id="UP000321518">
    <property type="component" value="Unassembled WGS sequence"/>
</dbReference>
<evidence type="ECO:0000313" key="7">
    <source>
        <dbReference type="Proteomes" id="UP000321518"/>
    </source>
</evidence>
<feature type="region of interest" description="Disordered" evidence="4">
    <location>
        <begin position="38"/>
        <end position="110"/>
    </location>
</feature>
<dbReference type="SUPFAM" id="SSF47973">
    <property type="entry name" value="Ribosomal protein S7"/>
    <property type="match status" value="1"/>
</dbReference>
<name>A0A511KG88_RHOTO</name>
<keyword evidence="3" id="KW-0687">Ribonucleoprotein</keyword>
<dbReference type="Gene3D" id="1.10.455.10">
    <property type="entry name" value="Ribosomal protein S7 domain"/>
    <property type="match status" value="2"/>
</dbReference>
<evidence type="ECO:0000256" key="4">
    <source>
        <dbReference type="SAM" id="MobiDB-lite"/>
    </source>
</evidence>
<organism evidence="6 7">
    <name type="scientific">Rhodotorula toruloides</name>
    <name type="common">Yeast</name>
    <name type="synonym">Rhodosporidium toruloides</name>
    <dbReference type="NCBI Taxonomy" id="5286"/>
    <lineage>
        <taxon>Eukaryota</taxon>
        <taxon>Fungi</taxon>
        <taxon>Dikarya</taxon>
        <taxon>Basidiomycota</taxon>
        <taxon>Pucciniomycotina</taxon>
        <taxon>Microbotryomycetes</taxon>
        <taxon>Sporidiobolales</taxon>
        <taxon>Sporidiobolaceae</taxon>
        <taxon>Rhodotorula</taxon>
    </lineage>
</organism>
<keyword evidence="2 6" id="KW-0689">Ribosomal protein</keyword>
<feature type="compositionally biased region" description="Polar residues" evidence="4">
    <location>
        <begin position="62"/>
        <end position="77"/>
    </location>
</feature>
<dbReference type="GO" id="GO:0005840">
    <property type="term" value="C:ribosome"/>
    <property type="evidence" value="ECO:0007669"/>
    <property type="project" value="UniProtKB-KW"/>
</dbReference>
<proteinExistence type="inferred from homology"/>
<feature type="compositionally biased region" description="Low complexity" evidence="4">
    <location>
        <begin position="95"/>
        <end position="104"/>
    </location>
</feature>
<gene>
    <name evidence="6" type="ORF">Rt10032_c06g2942</name>
</gene>
<evidence type="ECO:0000313" key="6">
    <source>
        <dbReference type="EMBL" id="GEM08925.1"/>
    </source>
</evidence>
<comment type="similarity">
    <text evidence="1">Belongs to the universal ribosomal protein uS7 family.</text>
</comment>
<dbReference type="EMBL" id="BJWK01000006">
    <property type="protein sequence ID" value="GEM08925.1"/>
    <property type="molecule type" value="Genomic_DNA"/>
</dbReference>
<dbReference type="AlphaFoldDB" id="A0A511KG88"/>
<accession>A0A511KG88</accession>
<reference evidence="6 7" key="1">
    <citation type="submission" date="2019-07" db="EMBL/GenBank/DDBJ databases">
        <title>Rhodotorula toruloides NBRC10032 genome sequencing.</title>
        <authorList>
            <person name="Shida Y."/>
            <person name="Takaku H."/>
            <person name="Ogasawara W."/>
            <person name="Mori K."/>
        </authorList>
    </citation>
    <scope>NUCLEOTIDE SEQUENCE [LARGE SCALE GENOMIC DNA]</scope>
    <source>
        <strain evidence="6 7">NBRC10032</strain>
    </source>
</reference>
<evidence type="ECO:0000259" key="5">
    <source>
        <dbReference type="Pfam" id="PF00177"/>
    </source>
</evidence>
<dbReference type="GO" id="GO:1990904">
    <property type="term" value="C:ribonucleoprotein complex"/>
    <property type="evidence" value="ECO:0007669"/>
    <property type="project" value="UniProtKB-KW"/>
</dbReference>
<protein>
    <submittedName>
        <fullName evidence="6">Mitochondrial small subunit ribosomal protein S5e</fullName>
    </submittedName>
</protein>
<dbReference type="InterPro" id="IPR036823">
    <property type="entry name" value="Ribosomal_uS7_dom_sf"/>
</dbReference>